<protein>
    <submittedName>
        <fullName evidence="2">Murein hydrolase activator NlpD</fullName>
    </submittedName>
</protein>
<sequence>RRPGGLCRRRPARLRQPDHPQAQQHLPHCLRAQPDAAGQGRPDRAQGPEDRRDGLQRHRPGQAALRNPAPGQAGRSGPVPSEV</sequence>
<keyword evidence="2" id="KW-0378">Hydrolase</keyword>
<name>A0A6J4QCW4_9BURK</name>
<organism evidence="2">
    <name type="scientific">uncultured Ramlibacter sp</name>
    <dbReference type="NCBI Taxonomy" id="260755"/>
    <lineage>
        <taxon>Bacteria</taxon>
        <taxon>Pseudomonadati</taxon>
        <taxon>Pseudomonadota</taxon>
        <taxon>Betaproteobacteria</taxon>
        <taxon>Burkholderiales</taxon>
        <taxon>Comamonadaceae</taxon>
        <taxon>Ramlibacter</taxon>
        <taxon>environmental samples</taxon>
    </lineage>
</organism>
<dbReference type="GO" id="GO:0016787">
    <property type="term" value="F:hydrolase activity"/>
    <property type="evidence" value="ECO:0007669"/>
    <property type="project" value="UniProtKB-KW"/>
</dbReference>
<dbReference type="AlphaFoldDB" id="A0A6J4QCW4"/>
<reference evidence="2" key="1">
    <citation type="submission" date="2020-02" db="EMBL/GenBank/DDBJ databases">
        <authorList>
            <person name="Meier V. D."/>
        </authorList>
    </citation>
    <scope>NUCLEOTIDE SEQUENCE</scope>
    <source>
        <strain evidence="2">AVDCRST_MAG51</strain>
    </source>
</reference>
<feature type="region of interest" description="Disordered" evidence="1">
    <location>
        <begin position="1"/>
        <end position="83"/>
    </location>
</feature>
<gene>
    <name evidence="2" type="ORF">AVDCRST_MAG51-2986</name>
</gene>
<feature type="non-terminal residue" evidence="2">
    <location>
        <position position="1"/>
    </location>
</feature>
<feature type="compositionally biased region" description="Basic residues" evidence="1">
    <location>
        <begin position="1"/>
        <end position="13"/>
    </location>
</feature>
<proteinExistence type="predicted"/>
<evidence type="ECO:0000313" key="2">
    <source>
        <dbReference type="EMBL" id="CAA9437157.1"/>
    </source>
</evidence>
<dbReference type="EMBL" id="CADCUX010000645">
    <property type="protein sequence ID" value="CAA9437157.1"/>
    <property type="molecule type" value="Genomic_DNA"/>
</dbReference>
<evidence type="ECO:0000256" key="1">
    <source>
        <dbReference type="SAM" id="MobiDB-lite"/>
    </source>
</evidence>
<feature type="compositionally biased region" description="Basic and acidic residues" evidence="1">
    <location>
        <begin position="41"/>
        <end position="56"/>
    </location>
</feature>
<accession>A0A6J4QCW4</accession>
<feature type="non-terminal residue" evidence="2">
    <location>
        <position position="83"/>
    </location>
</feature>